<sequence length="163" mass="18389">MARKRRYRRTDKEVPEMDITTFLNLMVVLVPFLLITAVFSRVTILELNLPTSSGSNAPTKIKLNIEIIVRDKGLEIGNGRRVVARFPKVGDEYDFASLSKHLLEIKRNYPDKTDATVLMEPDIEYELLVHVMDAVRIAEVSQSAEGIYDKVALFPDISIGDAP</sequence>
<feature type="transmembrane region" description="Helical" evidence="6">
    <location>
        <begin position="21"/>
        <end position="39"/>
    </location>
</feature>
<comment type="subcellular location">
    <subcellularLocation>
        <location evidence="1">Cell membrane</location>
        <topology evidence="1">Single-pass membrane protein</topology>
    </subcellularLocation>
</comment>
<dbReference type="Pfam" id="PF02472">
    <property type="entry name" value="ExbD"/>
    <property type="match status" value="1"/>
</dbReference>
<evidence type="ECO:0000256" key="3">
    <source>
        <dbReference type="ARBA" id="ARBA00022692"/>
    </source>
</evidence>
<dbReference type="InterPro" id="IPR003400">
    <property type="entry name" value="ExbD"/>
</dbReference>
<dbReference type="GO" id="GO:0022857">
    <property type="term" value="F:transmembrane transporter activity"/>
    <property type="evidence" value="ECO:0007669"/>
    <property type="project" value="InterPro"/>
</dbReference>
<gene>
    <name evidence="7" type="ORF">MNBD_GAMMA08-2613</name>
</gene>
<evidence type="ECO:0000256" key="5">
    <source>
        <dbReference type="ARBA" id="ARBA00023136"/>
    </source>
</evidence>
<accession>A0A3B0X997</accession>
<evidence type="ECO:0000256" key="4">
    <source>
        <dbReference type="ARBA" id="ARBA00022989"/>
    </source>
</evidence>
<evidence type="ECO:0000256" key="2">
    <source>
        <dbReference type="ARBA" id="ARBA00022475"/>
    </source>
</evidence>
<evidence type="ECO:0000313" key="7">
    <source>
        <dbReference type="EMBL" id="VAW59497.1"/>
    </source>
</evidence>
<proteinExistence type="predicted"/>
<evidence type="ECO:0000256" key="6">
    <source>
        <dbReference type="SAM" id="Phobius"/>
    </source>
</evidence>
<keyword evidence="2" id="KW-1003">Cell membrane</keyword>
<keyword evidence="3 6" id="KW-0812">Transmembrane</keyword>
<dbReference type="GO" id="GO:0005886">
    <property type="term" value="C:plasma membrane"/>
    <property type="evidence" value="ECO:0007669"/>
    <property type="project" value="UniProtKB-SubCell"/>
</dbReference>
<dbReference type="AlphaFoldDB" id="A0A3B0X997"/>
<name>A0A3B0X997_9ZZZZ</name>
<keyword evidence="5 6" id="KW-0472">Membrane</keyword>
<protein>
    <submittedName>
        <fullName evidence="7">Biopolymer transport protein ExbD/TolR</fullName>
    </submittedName>
</protein>
<reference evidence="7" key="1">
    <citation type="submission" date="2018-06" db="EMBL/GenBank/DDBJ databases">
        <authorList>
            <person name="Zhirakovskaya E."/>
        </authorList>
    </citation>
    <scope>NUCLEOTIDE SEQUENCE</scope>
</reference>
<dbReference type="EMBL" id="UOFH01000085">
    <property type="protein sequence ID" value="VAW59497.1"/>
    <property type="molecule type" value="Genomic_DNA"/>
</dbReference>
<dbReference type="PANTHER" id="PTHR30558">
    <property type="entry name" value="EXBD MEMBRANE COMPONENT OF PMF-DRIVEN MACROMOLECULE IMPORT SYSTEM"/>
    <property type="match status" value="1"/>
</dbReference>
<evidence type="ECO:0000256" key="1">
    <source>
        <dbReference type="ARBA" id="ARBA00004162"/>
    </source>
</evidence>
<keyword evidence="4 6" id="KW-1133">Transmembrane helix</keyword>
<organism evidence="7">
    <name type="scientific">hydrothermal vent metagenome</name>
    <dbReference type="NCBI Taxonomy" id="652676"/>
    <lineage>
        <taxon>unclassified sequences</taxon>
        <taxon>metagenomes</taxon>
        <taxon>ecological metagenomes</taxon>
    </lineage>
</organism>